<comment type="catalytic activity">
    <reaction evidence="1">
        <text>ATP + protein L-histidine = ADP + protein N-phospho-L-histidine.</text>
        <dbReference type="EC" id="2.7.13.3"/>
    </reaction>
</comment>
<dbReference type="SUPFAM" id="SSF47384">
    <property type="entry name" value="Homodimeric domain of signal transducing histidine kinase"/>
    <property type="match status" value="1"/>
</dbReference>
<keyword evidence="9" id="KW-0472">Membrane</keyword>
<feature type="domain" description="Histidine kinase" evidence="11">
    <location>
        <begin position="254"/>
        <end position="506"/>
    </location>
</feature>
<feature type="compositionally biased region" description="Acidic residues" evidence="10">
    <location>
        <begin position="361"/>
        <end position="374"/>
    </location>
</feature>
<comment type="subcellular location">
    <subcellularLocation>
        <location evidence="2">Membrane</location>
    </subcellularLocation>
</comment>
<gene>
    <name evidence="12" type="ORF">QTH91_15600</name>
</gene>
<evidence type="ECO:0000259" key="11">
    <source>
        <dbReference type="PROSITE" id="PS50109"/>
    </source>
</evidence>
<evidence type="ECO:0000313" key="12">
    <source>
        <dbReference type="EMBL" id="MDM0045913.1"/>
    </source>
</evidence>
<evidence type="ECO:0000256" key="1">
    <source>
        <dbReference type="ARBA" id="ARBA00000085"/>
    </source>
</evidence>
<evidence type="ECO:0000256" key="8">
    <source>
        <dbReference type="ARBA" id="ARBA00022989"/>
    </source>
</evidence>
<evidence type="ECO:0000313" key="13">
    <source>
        <dbReference type="Proteomes" id="UP001174908"/>
    </source>
</evidence>
<comment type="caution">
    <text evidence="12">The sequence shown here is derived from an EMBL/GenBank/DDBJ whole genome shotgun (WGS) entry which is preliminary data.</text>
</comment>
<dbReference type="InterPro" id="IPR005467">
    <property type="entry name" value="His_kinase_dom"/>
</dbReference>
<reference evidence="12" key="1">
    <citation type="submission" date="2023-06" db="EMBL/GenBank/DDBJ databases">
        <authorList>
            <person name="Jiang Y."/>
            <person name="Liu Q."/>
        </authorList>
    </citation>
    <scope>NUCLEOTIDE SEQUENCE</scope>
    <source>
        <strain evidence="12">CGMCC 1.12089</strain>
    </source>
</reference>
<evidence type="ECO:0000256" key="7">
    <source>
        <dbReference type="ARBA" id="ARBA00022777"/>
    </source>
</evidence>
<dbReference type="InterPro" id="IPR050428">
    <property type="entry name" value="TCS_sensor_his_kinase"/>
</dbReference>
<proteinExistence type="predicted"/>
<dbReference type="CDD" id="cd00075">
    <property type="entry name" value="HATPase"/>
    <property type="match status" value="1"/>
</dbReference>
<organism evidence="12 13">
    <name type="scientific">Variovorax dokdonensis</name>
    <dbReference type="NCBI Taxonomy" id="344883"/>
    <lineage>
        <taxon>Bacteria</taxon>
        <taxon>Pseudomonadati</taxon>
        <taxon>Pseudomonadota</taxon>
        <taxon>Betaproteobacteria</taxon>
        <taxon>Burkholderiales</taxon>
        <taxon>Comamonadaceae</taxon>
        <taxon>Variovorax</taxon>
    </lineage>
</organism>
<dbReference type="InterPro" id="IPR036097">
    <property type="entry name" value="HisK_dim/P_sf"/>
</dbReference>
<protein>
    <recommendedName>
        <fullName evidence="3">histidine kinase</fullName>
        <ecNumber evidence="3">2.7.13.3</ecNumber>
    </recommendedName>
</protein>
<dbReference type="InterPro" id="IPR003661">
    <property type="entry name" value="HisK_dim/P_dom"/>
</dbReference>
<dbReference type="EC" id="2.7.13.3" evidence="3"/>
<evidence type="ECO:0000256" key="2">
    <source>
        <dbReference type="ARBA" id="ARBA00004370"/>
    </source>
</evidence>
<name>A0ABT7ND99_9BURK</name>
<keyword evidence="7 12" id="KW-0418">Kinase</keyword>
<dbReference type="GO" id="GO:0004673">
    <property type="term" value="F:protein histidine kinase activity"/>
    <property type="evidence" value="ECO:0007669"/>
    <property type="project" value="UniProtKB-EC"/>
</dbReference>
<evidence type="ECO:0000256" key="3">
    <source>
        <dbReference type="ARBA" id="ARBA00012438"/>
    </source>
</evidence>
<keyword evidence="13" id="KW-1185">Reference proteome</keyword>
<keyword evidence="6" id="KW-0812">Transmembrane</keyword>
<dbReference type="Pfam" id="PF02518">
    <property type="entry name" value="HATPase_c"/>
    <property type="match status" value="1"/>
</dbReference>
<keyword evidence="4" id="KW-0597">Phosphoprotein</keyword>
<dbReference type="InterPro" id="IPR036890">
    <property type="entry name" value="HATPase_C_sf"/>
</dbReference>
<accession>A0ABT7ND99</accession>
<evidence type="ECO:0000256" key="5">
    <source>
        <dbReference type="ARBA" id="ARBA00022679"/>
    </source>
</evidence>
<feature type="region of interest" description="Disordered" evidence="10">
    <location>
        <begin position="354"/>
        <end position="374"/>
    </location>
</feature>
<dbReference type="SMART" id="SM00388">
    <property type="entry name" value="HisKA"/>
    <property type="match status" value="1"/>
</dbReference>
<dbReference type="PROSITE" id="PS50109">
    <property type="entry name" value="HIS_KIN"/>
    <property type="match status" value="1"/>
</dbReference>
<evidence type="ECO:0000256" key="10">
    <source>
        <dbReference type="SAM" id="MobiDB-lite"/>
    </source>
</evidence>
<dbReference type="InterPro" id="IPR004358">
    <property type="entry name" value="Sig_transdc_His_kin-like_C"/>
</dbReference>
<dbReference type="Gene3D" id="3.30.565.10">
    <property type="entry name" value="Histidine kinase-like ATPase, C-terminal domain"/>
    <property type="match status" value="1"/>
</dbReference>
<dbReference type="Pfam" id="PF08521">
    <property type="entry name" value="2CSK_N"/>
    <property type="match status" value="1"/>
</dbReference>
<evidence type="ECO:0000256" key="6">
    <source>
        <dbReference type="ARBA" id="ARBA00022692"/>
    </source>
</evidence>
<dbReference type="Gene3D" id="1.10.287.130">
    <property type="match status" value="1"/>
</dbReference>
<keyword evidence="8" id="KW-1133">Transmembrane helix</keyword>
<keyword evidence="5 12" id="KW-0808">Transferase</keyword>
<dbReference type="RefSeq" id="WP_286661016.1">
    <property type="nucleotide sequence ID" value="NZ_JASZYV010000003.1"/>
</dbReference>
<dbReference type="PRINTS" id="PR00344">
    <property type="entry name" value="BCTRLSENSOR"/>
</dbReference>
<dbReference type="InterPro" id="IPR013727">
    <property type="entry name" value="2CSK_N"/>
</dbReference>
<dbReference type="SUPFAM" id="SSF55874">
    <property type="entry name" value="ATPase domain of HSP90 chaperone/DNA topoisomerase II/histidine kinase"/>
    <property type="match status" value="1"/>
</dbReference>
<dbReference type="PANTHER" id="PTHR45436:SF1">
    <property type="entry name" value="SENSOR PROTEIN QSEC"/>
    <property type="match status" value="1"/>
</dbReference>
<dbReference type="Proteomes" id="UP001174908">
    <property type="component" value="Unassembled WGS sequence"/>
</dbReference>
<evidence type="ECO:0000256" key="4">
    <source>
        <dbReference type="ARBA" id="ARBA00022553"/>
    </source>
</evidence>
<dbReference type="SMART" id="SM00387">
    <property type="entry name" value="HATPase_c"/>
    <property type="match status" value="1"/>
</dbReference>
<evidence type="ECO:0000256" key="9">
    <source>
        <dbReference type="ARBA" id="ARBA00023136"/>
    </source>
</evidence>
<dbReference type="Pfam" id="PF00512">
    <property type="entry name" value="HisKA"/>
    <property type="match status" value="1"/>
</dbReference>
<dbReference type="EMBL" id="JASZYV010000003">
    <property type="protein sequence ID" value="MDM0045913.1"/>
    <property type="molecule type" value="Genomic_DNA"/>
</dbReference>
<dbReference type="PANTHER" id="PTHR45436">
    <property type="entry name" value="SENSOR HISTIDINE KINASE YKOH"/>
    <property type="match status" value="1"/>
</dbReference>
<dbReference type="CDD" id="cd00082">
    <property type="entry name" value="HisKA"/>
    <property type="match status" value="1"/>
</dbReference>
<sequence>MTDRRRLGIRALLLALLLPVLVALLALDAWNDYRTISQVTSDAYDQVLLEPIQALAESITPDDKGEPLLAPAFSVQAMFESTRSRHKHLHVSLRALPDGPERTLMGVDDLPAPPASEPGVPVFYDARYRDYPVRIAALRQPFDLPSGARQELLIQAAESSSLREQALADSWQKALWNDTRLVLLMVLVVWLGVWLSLRPLERLRRALAGRRPGELAPLDTRGVPREVMPLVEAVNQHIESQSRLLAAQSSFLADASHQLRTPLAIMSTQVGYALREPDTAPQRETLQAILQQLGRARRLSEQLLALAHATELPAAAAPASGHADLNAVAREVVLQHLPLALEKQQDLGWVDARGEAAADAQDADADTDAGEPADLDADAEEHDVAPVRADPAQLHELLSNLVHNAIRYTPRRGRITVSVTLQDDMVVAEVSDTGPGIEPERRSAVFERFQHGTTAGTAKGGGAGLGLAIARAYARRMGGDVVLEDAPSIDGMHGGLRAVLRLPRLGSDPIRDNTYFEDRRPI</sequence>
<dbReference type="InterPro" id="IPR003594">
    <property type="entry name" value="HATPase_dom"/>
</dbReference>